<organism evidence="2 3">
    <name type="scientific">Vibrio marinisediminis</name>
    <dbReference type="NCBI Taxonomy" id="2758441"/>
    <lineage>
        <taxon>Bacteria</taxon>
        <taxon>Pseudomonadati</taxon>
        <taxon>Pseudomonadota</taxon>
        <taxon>Gammaproteobacteria</taxon>
        <taxon>Vibrionales</taxon>
        <taxon>Vibrionaceae</taxon>
        <taxon>Vibrio</taxon>
    </lineage>
</organism>
<gene>
    <name evidence="2" type="ORF">H2O73_03910</name>
</gene>
<dbReference type="AlphaFoldDB" id="A0A7W2ISG4"/>
<protein>
    <recommendedName>
        <fullName evidence="4">DUF4468 domain-containing protein</fullName>
    </recommendedName>
</protein>
<dbReference type="RefSeq" id="WP_182106719.1">
    <property type="nucleotide sequence ID" value="NZ_JACFYF010000001.1"/>
</dbReference>
<evidence type="ECO:0000313" key="3">
    <source>
        <dbReference type="Proteomes" id="UP000571701"/>
    </source>
</evidence>
<feature type="chain" id="PRO_5030958684" description="DUF4468 domain-containing protein" evidence="1">
    <location>
        <begin position="18"/>
        <end position="225"/>
    </location>
</feature>
<keyword evidence="3" id="KW-1185">Reference proteome</keyword>
<dbReference type="EMBL" id="JACFYF010000001">
    <property type="protein sequence ID" value="MBA5761481.1"/>
    <property type="molecule type" value="Genomic_DNA"/>
</dbReference>
<keyword evidence="1" id="KW-0732">Signal</keyword>
<evidence type="ECO:0008006" key="4">
    <source>
        <dbReference type="Google" id="ProtNLM"/>
    </source>
</evidence>
<name>A0A7W2ISG4_9VIBR</name>
<reference evidence="2 3" key="1">
    <citation type="submission" date="2020-07" db="EMBL/GenBank/DDBJ databases">
        <title>Vibrio marinisediminis sp. nov., isolated from marine sediment.</title>
        <authorList>
            <person name="Ji X."/>
        </authorList>
    </citation>
    <scope>NUCLEOTIDE SEQUENCE [LARGE SCALE GENOMIC DNA]</scope>
    <source>
        <strain evidence="2 3">404</strain>
    </source>
</reference>
<comment type="caution">
    <text evidence="2">The sequence shown here is derived from an EMBL/GenBank/DDBJ whole genome shotgun (WGS) entry which is preliminary data.</text>
</comment>
<feature type="signal peptide" evidence="1">
    <location>
        <begin position="1"/>
        <end position="17"/>
    </location>
</feature>
<sequence length="225" mass="25707">MKWITSIMALLIAPVSAAQQETDILGVKLQMTPNEVIQFVGVGEHSKVTVGNINNPTPTDFEQEAEKIAVQYEQQFNDADANELDKLIEQVKTLRLSNQIKEISCSEKACDTPFMKKHNIIWFIARFSDDGVLGSLSIRQNVTSLTADTQDKLEKKYQPEEVWGDISEHRSASLNRLSKYDENLTIKLKNYSSEKLIEYKLYNDSLFDNVAKKEQRLVDEFKKSL</sequence>
<dbReference type="Proteomes" id="UP000571701">
    <property type="component" value="Unassembled WGS sequence"/>
</dbReference>
<evidence type="ECO:0000256" key="1">
    <source>
        <dbReference type="SAM" id="SignalP"/>
    </source>
</evidence>
<evidence type="ECO:0000313" key="2">
    <source>
        <dbReference type="EMBL" id="MBA5761481.1"/>
    </source>
</evidence>
<proteinExistence type="predicted"/>
<accession>A0A7W2ISG4</accession>